<sequence length="328" mass="34959">MGETMTVLRKFGYGIIVGATAAVALTDKPAVAKEMTMILCETSGTAVRVYENNDQVLMRAYNRELNQVWLNDALTDINVVPNGIEYANQQGRSTLRLTVDTGAGDCAVQTEDQSEGGTIHAGSIIGTVNYLARIGLEPGSVVKTMLVDLDSDAIVAENTVVTTGQQVPIPFHLSYDPNNLTASHQYGLTAQILVQDEVRWQTVGDGLLMTQGFPSAVALTVEPVEETALDGATDKPVEPAEADGQLPDAIATAVTTTLSQELRTASPQISRYSRETWSDGCLGLGGPAEGCLAALTEGWEVEVIDTATGQSYIYRTNSDGTQVRRDDG</sequence>
<evidence type="ECO:0000313" key="2">
    <source>
        <dbReference type="Proteomes" id="UP000473574"/>
    </source>
</evidence>
<organism evidence="1 2">
    <name type="scientific">Adonisia turfae CCMR0082</name>
    <dbReference type="NCBI Taxonomy" id="2304604"/>
    <lineage>
        <taxon>Bacteria</taxon>
        <taxon>Bacillati</taxon>
        <taxon>Cyanobacteriota</taxon>
        <taxon>Adonisia</taxon>
        <taxon>Adonisia turfae</taxon>
    </lineage>
</organism>
<dbReference type="PANTHER" id="PTHR38013">
    <property type="entry name" value="GLYCOPROTEIN/POLYSACCHARIDE METABOLISM"/>
    <property type="match status" value="1"/>
</dbReference>
<dbReference type="AlphaFoldDB" id="A0A6M0S136"/>
<dbReference type="PANTHER" id="PTHR38013:SF1">
    <property type="entry name" value="GLYCOPROTEIN_POLYSACCHARIDE METABOLISM"/>
    <property type="match status" value="1"/>
</dbReference>
<proteinExistence type="predicted"/>
<gene>
    <name evidence="1" type="ORF">D0962_05180</name>
</gene>
<dbReference type="InterPro" id="IPR039366">
    <property type="entry name" value="Pilotin"/>
</dbReference>
<dbReference type="EMBL" id="QZCE01000001">
    <property type="protein sequence ID" value="NEZ62174.1"/>
    <property type="molecule type" value="Genomic_DNA"/>
</dbReference>
<dbReference type="Pfam" id="PF09619">
    <property type="entry name" value="YscW"/>
    <property type="match status" value="1"/>
</dbReference>
<evidence type="ECO:0000313" key="1">
    <source>
        <dbReference type="EMBL" id="NEZ62174.1"/>
    </source>
</evidence>
<comment type="caution">
    <text evidence="1">The sequence shown here is derived from an EMBL/GenBank/DDBJ whole genome shotgun (WGS) entry which is preliminary data.</text>
</comment>
<accession>A0A6M0S136</accession>
<name>A0A6M0S136_9CYAN</name>
<protein>
    <submittedName>
        <fullName evidence="1">Uncharacterized protein</fullName>
    </submittedName>
</protein>
<reference evidence="1 2" key="1">
    <citation type="journal article" date="2020" name="Microb. Ecol.">
        <title>Ecogenomics of the Marine Benthic Filamentous Cyanobacterium Adonisia.</title>
        <authorList>
            <person name="Walter J.M."/>
            <person name="Coutinho F.H."/>
            <person name="Leomil L."/>
            <person name="Hargreaves P.I."/>
            <person name="Campeao M.E."/>
            <person name="Vieira V.V."/>
            <person name="Silva B.S."/>
            <person name="Fistarol G.O."/>
            <person name="Salomon P.S."/>
            <person name="Sawabe T."/>
            <person name="Mino S."/>
            <person name="Hosokawa M."/>
            <person name="Miyashita H."/>
            <person name="Maruyama F."/>
            <person name="van Verk M.C."/>
            <person name="Dutilh B.E."/>
            <person name="Thompson C.C."/>
            <person name="Thompson F.L."/>
        </authorList>
    </citation>
    <scope>NUCLEOTIDE SEQUENCE [LARGE SCALE GENOMIC DNA]</scope>
    <source>
        <strain evidence="1 2">CCMR0082</strain>
    </source>
</reference>
<dbReference type="Proteomes" id="UP000473574">
    <property type="component" value="Unassembled WGS sequence"/>
</dbReference>
<dbReference type="InterPro" id="IPR053196">
    <property type="entry name" value="Lipoprotein_YbaY-like"/>
</dbReference>